<feature type="non-terminal residue" evidence="2">
    <location>
        <position position="1"/>
    </location>
</feature>
<proteinExistence type="predicted"/>
<evidence type="ECO:0000256" key="1">
    <source>
        <dbReference type="SAM" id="SignalP"/>
    </source>
</evidence>
<organism evidence="2">
    <name type="scientific">Pectinophora gossypiella</name>
    <name type="common">Cotton pink bollworm</name>
    <name type="synonym">Depressaria gossypiella</name>
    <dbReference type="NCBI Taxonomy" id="13191"/>
    <lineage>
        <taxon>Eukaryota</taxon>
        <taxon>Metazoa</taxon>
        <taxon>Ecdysozoa</taxon>
        <taxon>Arthropoda</taxon>
        <taxon>Hexapoda</taxon>
        <taxon>Insecta</taxon>
        <taxon>Pterygota</taxon>
        <taxon>Neoptera</taxon>
        <taxon>Endopterygota</taxon>
        <taxon>Lepidoptera</taxon>
        <taxon>Glossata</taxon>
        <taxon>Ditrysia</taxon>
        <taxon>Gelechioidea</taxon>
        <taxon>Gelechiidae</taxon>
        <taxon>Apatetrinae</taxon>
        <taxon>Pectinophora</taxon>
    </lineage>
</organism>
<evidence type="ECO:0000313" key="2">
    <source>
        <dbReference type="EMBL" id="JAT87464.1"/>
    </source>
</evidence>
<feature type="chain" id="PRO_5009115422" description="VM domain-containing protein" evidence="1">
    <location>
        <begin position="35"/>
        <end position="134"/>
    </location>
</feature>
<feature type="non-terminal residue" evidence="2">
    <location>
        <position position="134"/>
    </location>
</feature>
<dbReference type="EMBL" id="GDQN01003590">
    <property type="protein sequence ID" value="JAT87464.1"/>
    <property type="molecule type" value="Transcribed_RNA"/>
</dbReference>
<feature type="signal peptide" evidence="1">
    <location>
        <begin position="1"/>
        <end position="34"/>
    </location>
</feature>
<evidence type="ECO:0008006" key="3">
    <source>
        <dbReference type="Google" id="ProtNLM"/>
    </source>
</evidence>
<keyword evidence="1" id="KW-0732">Signal</keyword>
<name>A0A1E1WKE1_PECGO</name>
<sequence>KISGVFHRSPGKMILTKIVAVLICCLDSLNGAYGASFSKVYVQSGADAGQFPYYNYGAPVVAYPSAQLSQLTAAPVGSVLPLPQVSNYATPCVQPCIPAQPVAPIPKAGLIAYKAAPVVVAKDEPPQPYEYSYV</sequence>
<dbReference type="AlphaFoldDB" id="A0A1E1WKE1"/>
<reference evidence="2" key="1">
    <citation type="submission" date="2015-09" db="EMBL/GenBank/DDBJ databases">
        <title>De novo assembly of Pectinophora gossypiella (Pink Bollworm) gut transcriptome.</title>
        <authorList>
            <person name="Tassone E.E."/>
        </authorList>
    </citation>
    <scope>NUCLEOTIDE SEQUENCE</scope>
</reference>
<dbReference type="OrthoDB" id="7488025at2759"/>
<accession>A0A1E1WKE1</accession>
<protein>
    <recommendedName>
        <fullName evidence="3">VM domain-containing protein</fullName>
    </recommendedName>
</protein>
<gene>
    <name evidence="2" type="ORF">g.4402</name>
</gene>